<keyword evidence="4" id="KW-1185">Reference proteome</keyword>
<dbReference type="PROSITE" id="PS50056">
    <property type="entry name" value="TYR_PHOSPHATASE_2"/>
    <property type="match status" value="1"/>
</dbReference>
<dbReference type="InterPro" id="IPR029021">
    <property type="entry name" value="Prot-tyrosine_phosphatase-like"/>
</dbReference>
<dbReference type="EMBL" id="CP025570">
    <property type="protein sequence ID" value="AZZ39476.1"/>
    <property type="molecule type" value="Genomic_DNA"/>
</dbReference>
<dbReference type="Proteomes" id="UP000285875">
    <property type="component" value="Chromosome"/>
</dbReference>
<dbReference type="Gene3D" id="3.90.190.10">
    <property type="entry name" value="Protein tyrosine phosphatase superfamily"/>
    <property type="match status" value="1"/>
</dbReference>
<dbReference type="AlphaFoldDB" id="A0A3Q9UKW0"/>
<gene>
    <name evidence="3" type="primary">iphP</name>
    <name evidence="2" type="ORF">C0Z10_06620</name>
    <name evidence="3" type="ORF">NCTC13652_00299</name>
</gene>
<dbReference type="STRING" id="1122997.GCA_000425285_00766"/>
<feature type="domain" description="Tyrosine specific protein phosphatases" evidence="1">
    <location>
        <begin position="124"/>
        <end position="170"/>
    </location>
</feature>
<name>A0A3Q9UKW0_9ACTN</name>
<dbReference type="RefSeq" id="WP_051238147.1">
    <property type="nucleotide sequence ID" value="NZ_CP025570.1"/>
</dbReference>
<sequence>MTITTAITWIDVEGVNNMRDLVGTPAKDGRKIAANRLLRSDNLDRLTPASIETLVHQHDLTDVIDLRTRYELSRIGAGPLRDDPRVQVTTGSLYPEDDPRAVIPPWRETMSAITPTTRNEAMAAHYLEYLEARPDTVLAGLRVLGSARGATDIHCAAGKDRTGTLMAVVLTALGVPREAIVTDYEATNQRLDRIMASLGEAAAAGSATQGAYSGPEQTTPAEIMTNLLDLVEQRHGGVANYLDRIGWQGEDQARLESHLLTA</sequence>
<reference evidence="2" key="3">
    <citation type="journal article" date="2019" name="Microorganisms">
        <title>Red-Brown Pigmentation of Acidipropionibacterium jensenii Is Tied to Haemolytic Activity and cyl-Like Gene Cluster.</title>
        <authorList>
            <person name="Deptula P."/>
            <person name="Loivamaa I."/>
            <person name="Smolander O.P."/>
            <person name="Laine P."/>
            <person name="Roberts R.J."/>
            <person name="Piironen V."/>
            <person name="Paulin L."/>
            <person name="Savijoki K."/>
            <person name="Auvinen P."/>
            <person name="Varmanen P."/>
        </authorList>
    </citation>
    <scope>NUCLEOTIDE SEQUENCE</scope>
    <source>
        <strain evidence="2">JS280</strain>
    </source>
</reference>
<keyword evidence="3" id="KW-0378">Hydrolase</keyword>
<evidence type="ECO:0000313" key="4">
    <source>
        <dbReference type="Proteomes" id="UP000277858"/>
    </source>
</evidence>
<dbReference type="InterPro" id="IPR000387">
    <property type="entry name" value="Tyr_Pase_dom"/>
</dbReference>
<dbReference type="Pfam" id="PF13350">
    <property type="entry name" value="Y_phosphatase3"/>
    <property type="match status" value="1"/>
</dbReference>
<proteinExistence type="predicted"/>
<dbReference type="SUPFAM" id="SSF52799">
    <property type="entry name" value="(Phosphotyrosine protein) phosphatases II"/>
    <property type="match status" value="1"/>
</dbReference>
<evidence type="ECO:0000313" key="3">
    <source>
        <dbReference type="EMBL" id="VEI02133.1"/>
    </source>
</evidence>
<evidence type="ECO:0000259" key="1">
    <source>
        <dbReference type="PROSITE" id="PS50056"/>
    </source>
</evidence>
<accession>A0A3Q9UKW0</accession>
<dbReference type="Proteomes" id="UP000277858">
    <property type="component" value="Chromosome"/>
</dbReference>
<reference evidence="3 4" key="2">
    <citation type="submission" date="2018-12" db="EMBL/GenBank/DDBJ databases">
        <authorList>
            <consortium name="Pathogen Informatics"/>
        </authorList>
    </citation>
    <scope>NUCLEOTIDE SEQUENCE [LARGE SCALE GENOMIC DNA]</scope>
    <source>
        <strain evidence="3 4">NCTC13652</strain>
    </source>
</reference>
<dbReference type="EC" id="3.1.3.48" evidence="3"/>
<reference evidence="5" key="1">
    <citation type="submission" date="2017-12" db="EMBL/GenBank/DDBJ databases">
        <title>Whole genome sequencing of Acidipropionibacterium jensenii strains JS279 and JS280.</title>
        <authorList>
            <person name="Deptula P."/>
            <person name="Laine P."/>
            <person name="Smolander O.-P."/>
            <person name="Paulin L."/>
            <person name="Auvinen P."/>
            <person name="Varmanen P."/>
        </authorList>
    </citation>
    <scope>NUCLEOTIDE SEQUENCE [LARGE SCALE GENOMIC DNA]</scope>
    <source>
        <strain evidence="5">JS280</strain>
    </source>
</reference>
<dbReference type="PROSITE" id="PS00383">
    <property type="entry name" value="TYR_PHOSPHATASE_1"/>
    <property type="match status" value="1"/>
</dbReference>
<dbReference type="OrthoDB" id="1188001at2"/>
<evidence type="ECO:0000313" key="2">
    <source>
        <dbReference type="EMBL" id="AZZ39476.1"/>
    </source>
</evidence>
<protein>
    <submittedName>
        <fullName evidence="2">Protein-tyrosine-phosphatase</fullName>
    </submittedName>
    <submittedName>
        <fullName evidence="3">Tyrosine-protein phosphatase</fullName>
        <ecNumber evidence="3">3.1.3.48</ecNumber>
    </submittedName>
</protein>
<dbReference type="EMBL" id="LR134473">
    <property type="protein sequence ID" value="VEI02133.1"/>
    <property type="molecule type" value="Genomic_DNA"/>
</dbReference>
<organism evidence="2 5">
    <name type="scientific">Acidipropionibacterium jensenii</name>
    <dbReference type="NCBI Taxonomy" id="1749"/>
    <lineage>
        <taxon>Bacteria</taxon>
        <taxon>Bacillati</taxon>
        <taxon>Actinomycetota</taxon>
        <taxon>Actinomycetes</taxon>
        <taxon>Propionibacteriales</taxon>
        <taxon>Propionibacteriaceae</taxon>
        <taxon>Acidipropionibacterium</taxon>
    </lineage>
</organism>
<dbReference type="KEGG" id="aji:C0Z10_06620"/>
<dbReference type="InterPro" id="IPR026893">
    <property type="entry name" value="Tyr/Ser_Pase_IphP-type"/>
</dbReference>
<dbReference type="GO" id="GO:0004725">
    <property type="term" value="F:protein tyrosine phosphatase activity"/>
    <property type="evidence" value="ECO:0007669"/>
    <property type="project" value="UniProtKB-EC"/>
</dbReference>
<evidence type="ECO:0000313" key="5">
    <source>
        <dbReference type="Proteomes" id="UP000285875"/>
    </source>
</evidence>
<dbReference type="InterPro" id="IPR016130">
    <property type="entry name" value="Tyr_Pase_AS"/>
</dbReference>